<feature type="transmembrane region" description="Helical" evidence="8">
    <location>
        <begin position="380"/>
        <end position="401"/>
    </location>
</feature>
<sequence length="407" mass="45473">MPTFFYTAKTIDGQNKSGQQEATSPQDLGKNLRQSGLILISYKQGEQNNTKKFSIGQFLDYFKPVPLVDKMMFSRNLALMIDAGLSLNEALRLLANQIRNQRLIKLVKQMEQEVRQGSTFADSLSRYKNVFGELFVGMVRVGETSGNLAEVLRLVSMQMKRDHDLQSKTKGAMIYPAVVVVAMVGVGIAMMILVMPKLAETFKDINVQLPWTTRTIIGLSNFLAKNWIVIPIAVILVVIFWRLSTRLTPLKNIFHWILLRLPVFGDLSRKINATRFARVFSAMVDGGIPIVKALQTSADTLSNVYFKYALTTAAESVQKGEELSQSLKKQQNVFPVLLIQMAAVGEHTGRLTEILNRLADFYEDEINNTTKSISSIIEPILMLVIGGAVAIFAISIIQPIYSMMNSV</sequence>
<dbReference type="PANTHER" id="PTHR30012">
    <property type="entry name" value="GENERAL SECRETION PATHWAY PROTEIN"/>
    <property type="match status" value="1"/>
</dbReference>
<feature type="domain" description="Type II secretion system protein GspF" evidence="9">
    <location>
        <begin position="276"/>
        <end position="399"/>
    </location>
</feature>
<keyword evidence="6 8" id="KW-1133">Transmembrane helix</keyword>
<dbReference type="AlphaFoldDB" id="A0A2M7AWM6"/>
<evidence type="ECO:0000256" key="4">
    <source>
        <dbReference type="ARBA" id="ARBA00022519"/>
    </source>
</evidence>
<dbReference type="GO" id="GO:0005886">
    <property type="term" value="C:plasma membrane"/>
    <property type="evidence" value="ECO:0007669"/>
    <property type="project" value="UniProtKB-SubCell"/>
</dbReference>
<dbReference type="Pfam" id="PF00482">
    <property type="entry name" value="T2SSF"/>
    <property type="match status" value="2"/>
</dbReference>
<name>A0A2M7AWM6_9BACT</name>
<reference evidence="11" key="1">
    <citation type="submission" date="2017-09" db="EMBL/GenBank/DDBJ databases">
        <title>Depth-based differentiation of microbial function through sediment-hosted aquifers and enrichment of novel symbionts in the deep terrestrial subsurface.</title>
        <authorList>
            <person name="Probst A.J."/>
            <person name="Ladd B."/>
            <person name="Jarett J.K."/>
            <person name="Geller-Mcgrath D.E."/>
            <person name="Sieber C.M.K."/>
            <person name="Emerson J.B."/>
            <person name="Anantharaman K."/>
            <person name="Thomas B.C."/>
            <person name="Malmstrom R."/>
            <person name="Stieglmeier M."/>
            <person name="Klingl A."/>
            <person name="Woyke T."/>
            <person name="Ryan C.M."/>
            <person name="Banfield J.F."/>
        </authorList>
    </citation>
    <scope>NUCLEOTIDE SEQUENCE [LARGE SCALE GENOMIC DNA]</scope>
</reference>
<evidence type="ECO:0000256" key="6">
    <source>
        <dbReference type="ARBA" id="ARBA00022989"/>
    </source>
</evidence>
<dbReference type="InterPro" id="IPR003004">
    <property type="entry name" value="GspF/PilC"/>
</dbReference>
<dbReference type="EMBL" id="PEVY01000061">
    <property type="protein sequence ID" value="PIU75038.1"/>
    <property type="molecule type" value="Genomic_DNA"/>
</dbReference>
<keyword evidence="4" id="KW-0997">Cell inner membrane</keyword>
<comment type="subcellular location">
    <subcellularLocation>
        <location evidence="1">Cell inner membrane</location>
        <topology evidence="1">Multi-pass membrane protein</topology>
    </subcellularLocation>
</comment>
<feature type="domain" description="Type II secretion system protein GspF" evidence="9">
    <location>
        <begin position="73"/>
        <end position="196"/>
    </location>
</feature>
<dbReference type="PRINTS" id="PR00812">
    <property type="entry name" value="BCTERIALGSPF"/>
</dbReference>
<evidence type="ECO:0000256" key="1">
    <source>
        <dbReference type="ARBA" id="ARBA00004429"/>
    </source>
</evidence>
<dbReference type="FunFam" id="1.20.81.30:FF:000001">
    <property type="entry name" value="Type II secretion system protein F"/>
    <property type="match status" value="2"/>
</dbReference>
<keyword evidence="5 8" id="KW-0812">Transmembrane</keyword>
<accession>A0A2M7AWM6</accession>
<evidence type="ECO:0000256" key="2">
    <source>
        <dbReference type="ARBA" id="ARBA00005745"/>
    </source>
</evidence>
<dbReference type="Gene3D" id="1.20.81.30">
    <property type="entry name" value="Type II secretion system (T2SS), domain F"/>
    <property type="match status" value="2"/>
</dbReference>
<keyword evidence="7 8" id="KW-0472">Membrane</keyword>
<dbReference type="InterPro" id="IPR018076">
    <property type="entry name" value="T2SS_GspF_dom"/>
</dbReference>
<proteinExistence type="inferred from homology"/>
<evidence type="ECO:0000313" key="11">
    <source>
        <dbReference type="Proteomes" id="UP000228775"/>
    </source>
</evidence>
<gene>
    <name evidence="10" type="ORF">COS76_02885</name>
</gene>
<evidence type="ECO:0000256" key="8">
    <source>
        <dbReference type="SAM" id="Phobius"/>
    </source>
</evidence>
<feature type="transmembrane region" description="Helical" evidence="8">
    <location>
        <begin position="173"/>
        <end position="195"/>
    </location>
</feature>
<keyword evidence="3" id="KW-1003">Cell membrane</keyword>
<dbReference type="PANTHER" id="PTHR30012:SF0">
    <property type="entry name" value="TYPE II SECRETION SYSTEM PROTEIN F-RELATED"/>
    <property type="match status" value="1"/>
</dbReference>
<organism evidence="10 11">
    <name type="scientific">Candidatus Portnoybacteria bacterium CG06_land_8_20_14_3_00_39_12</name>
    <dbReference type="NCBI Taxonomy" id="1974809"/>
    <lineage>
        <taxon>Bacteria</taxon>
        <taxon>Candidatus Portnoyibacteriota</taxon>
    </lineage>
</organism>
<dbReference type="Proteomes" id="UP000228775">
    <property type="component" value="Unassembled WGS sequence"/>
</dbReference>
<feature type="transmembrane region" description="Helical" evidence="8">
    <location>
        <begin position="215"/>
        <end position="241"/>
    </location>
</feature>
<evidence type="ECO:0000256" key="3">
    <source>
        <dbReference type="ARBA" id="ARBA00022475"/>
    </source>
</evidence>
<dbReference type="InterPro" id="IPR042094">
    <property type="entry name" value="T2SS_GspF_sf"/>
</dbReference>
<evidence type="ECO:0000256" key="7">
    <source>
        <dbReference type="ARBA" id="ARBA00023136"/>
    </source>
</evidence>
<evidence type="ECO:0000256" key="5">
    <source>
        <dbReference type="ARBA" id="ARBA00022692"/>
    </source>
</evidence>
<evidence type="ECO:0000313" key="10">
    <source>
        <dbReference type="EMBL" id="PIU75038.1"/>
    </source>
</evidence>
<evidence type="ECO:0000259" key="9">
    <source>
        <dbReference type="Pfam" id="PF00482"/>
    </source>
</evidence>
<protein>
    <recommendedName>
        <fullName evidence="9">Type II secretion system protein GspF domain-containing protein</fullName>
    </recommendedName>
</protein>
<comment type="similarity">
    <text evidence="2">Belongs to the GSP F family.</text>
</comment>
<comment type="caution">
    <text evidence="10">The sequence shown here is derived from an EMBL/GenBank/DDBJ whole genome shotgun (WGS) entry which is preliminary data.</text>
</comment>